<dbReference type="InterPro" id="IPR027417">
    <property type="entry name" value="P-loop_NTPase"/>
</dbReference>
<dbReference type="GO" id="GO:0004674">
    <property type="term" value="F:protein serine/threonine kinase activity"/>
    <property type="evidence" value="ECO:0007669"/>
    <property type="project" value="TreeGrafter"/>
</dbReference>
<dbReference type="Pfam" id="PF01926">
    <property type="entry name" value="MMR_HSR1"/>
    <property type="match status" value="1"/>
</dbReference>
<dbReference type="InterPro" id="IPR006073">
    <property type="entry name" value="GTP-bd"/>
</dbReference>
<dbReference type="PANTHER" id="PTHR44329">
    <property type="entry name" value="SERINE/THREONINE-PROTEIN KINASE TNNI3K-RELATED"/>
    <property type="match status" value="1"/>
</dbReference>
<dbReference type="SUPFAM" id="SSF52540">
    <property type="entry name" value="P-loop containing nucleoside triphosphate hydrolases"/>
    <property type="match status" value="1"/>
</dbReference>
<dbReference type="EMBL" id="JANIEX010001425">
    <property type="protein sequence ID" value="KAJ3558065.1"/>
    <property type="molecule type" value="Genomic_DNA"/>
</dbReference>
<keyword evidence="9" id="KW-1185">Reference proteome</keyword>
<evidence type="ECO:0000256" key="3">
    <source>
        <dbReference type="ARBA" id="ARBA00022741"/>
    </source>
</evidence>
<keyword evidence="2" id="KW-0808">Transferase</keyword>
<dbReference type="Pfam" id="PF07714">
    <property type="entry name" value="PK_Tyr_Ser-Thr"/>
    <property type="match status" value="1"/>
</dbReference>
<organism evidence="8 9">
    <name type="scientific">Leucocoprinus birnbaumii</name>
    <dbReference type="NCBI Taxonomy" id="56174"/>
    <lineage>
        <taxon>Eukaryota</taxon>
        <taxon>Fungi</taxon>
        <taxon>Dikarya</taxon>
        <taxon>Basidiomycota</taxon>
        <taxon>Agaricomycotina</taxon>
        <taxon>Agaricomycetes</taxon>
        <taxon>Agaricomycetidae</taxon>
        <taxon>Agaricales</taxon>
        <taxon>Agaricineae</taxon>
        <taxon>Agaricaceae</taxon>
        <taxon>Leucocoprinus</taxon>
    </lineage>
</organism>
<dbReference type="PANTHER" id="PTHR44329:SF288">
    <property type="entry name" value="MITOGEN-ACTIVATED PROTEIN KINASE KINASE KINASE 20"/>
    <property type="match status" value="1"/>
</dbReference>
<dbReference type="Proteomes" id="UP001213000">
    <property type="component" value="Unassembled WGS sequence"/>
</dbReference>
<evidence type="ECO:0000256" key="2">
    <source>
        <dbReference type="ARBA" id="ARBA00022679"/>
    </source>
</evidence>
<feature type="region of interest" description="Disordered" evidence="6">
    <location>
        <begin position="279"/>
        <end position="365"/>
    </location>
</feature>
<evidence type="ECO:0000256" key="5">
    <source>
        <dbReference type="ARBA" id="ARBA00022840"/>
    </source>
</evidence>
<dbReference type="SMART" id="SM00220">
    <property type="entry name" value="S_TKc"/>
    <property type="match status" value="1"/>
</dbReference>
<dbReference type="GO" id="GO:0005524">
    <property type="term" value="F:ATP binding"/>
    <property type="evidence" value="ECO:0007669"/>
    <property type="project" value="UniProtKB-KW"/>
</dbReference>
<dbReference type="CDD" id="cd00882">
    <property type="entry name" value="Ras_like_GTPase"/>
    <property type="match status" value="1"/>
</dbReference>
<dbReference type="GO" id="GO:0005525">
    <property type="term" value="F:GTP binding"/>
    <property type="evidence" value="ECO:0007669"/>
    <property type="project" value="InterPro"/>
</dbReference>
<feature type="domain" description="Protein kinase" evidence="7">
    <location>
        <begin position="445"/>
        <end position="724"/>
    </location>
</feature>
<dbReference type="InterPro" id="IPR008271">
    <property type="entry name" value="Ser/Thr_kinase_AS"/>
</dbReference>
<evidence type="ECO:0000259" key="7">
    <source>
        <dbReference type="PROSITE" id="PS50011"/>
    </source>
</evidence>
<dbReference type="Gene3D" id="3.40.50.300">
    <property type="entry name" value="P-loop containing nucleotide triphosphate hydrolases"/>
    <property type="match status" value="1"/>
</dbReference>
<dbReference type="InterPro" id="IPR011009">
    <property type="entry name" value="Kinase-like_dom_sf"/>
</dbReference>
<protein>
    <recommendedName>
        <fullName evidence="7">Protein kinase domain-containing protein</fullName>
    </recommendedName>
</protein>
<comment type="similarity">
    <text evidence="1">Belongs to the protein kinase superfamily. TKL Ser/Thr protein kinase family. ROCO subfamily.</text>
</comment>
<gene>
    <name evidence="8" type="ORF">NP233_g11585</name>
</gene>
<keyword evidence="5" id="KW-0067">ATP-binding</keyword>
<evidence type="ECO:0000313" key="9">
    <source>
        <dbReference type="Proteomes" id="UP001213000"/>
    </source>
</evidence>
<proteinExistence type="inferred from homology"/>
<evidence type="ECO:0000313" key="8">
    <source>
        <dbReference type="EMBL" id="KAJ3558065.1"/>
    </source>
</evidence>
<dbReference type="InterPro" id="IPR051681">
    <property type="entry name" value="Ser/Thr_Kinases-Pseudokinases"/>
</dbReference>
<dbReference type="SUPFAM" id="SSF56112">
    <property type="entry name" value="Protein kinase-like (PK-like)"/>
    <property type="match status" value="1"/>
</dbReference>
<dbReference type="PROSITE" id="PS50011">
    <property type="entry name" value="PROTEIN_KINASE_DOM"/>
    <property type="match status" value="1"/>
</dbReference>
<comment type="caution">
    <text evidence="8">The sequence shown here is derived from an EMBL/GenBank/DDBJ whole genome shotgun (WGS) entry which is preliminary data.</text>
</comment>
<sequence length="783" mass="87777">MGPTGAGKSTFIKAATGANVQIADSLCSCTHEIQTFRVKHPTKDYDVLFIDTPGFDDTYKDNTQILEQIANWLIKSYRSGIKVSGVLYLHPITTNRMAHSSVRTLDIFQKICGNAAFSNIGLVTTCWDDVTTRWNDASSHPGYDITECEQKEKELCETFWKPLVDLGSKLFRFENTSTSAWNVINSLPLEQRPLLIQREMGDQHMCLRQTTAGRSLASWLYRAVNSLKESIERLNLLASQSPILTDESLVAKPLEQEKQKVEEQLKDIEFQLGSKLLPRGPFPSLEKRQKFRKSSRWNTETRALHASGLPHSQSNSKNPIAPILGKSSRKNQENQHSQTHSHHSSLNSHLGSRQDEDPSDSTTLSEARAMHAIHSVTKILDCIPEYQKLLSVPEKEAEILLDLLQKLIDSKNVLDKARKLMVSAMMRLCKSSGAYPPCLALKDVQFQATPLASGSYGDIFQGKLGDYTVSLKVNRVFSRSQHDIKHLIASYAKEAVVWNRLRHPNILPFYGIYRLDESYGPGRIALISPWMENGNISEYLVNKPDTARFPLVLDALEGLSYLHMHSIIHGDLKGANILITPEGSACLADFGLSSVDHPDILRWTSVLTVTAIGGTTRWQAPELMGDDETFIRPTLKSDIYSVGSVIYEILVGKVPYYEYSNNASVIRQVDKGKPPTKPSPTLAATLELTEEIWEIMKHCWATIPEERPTIEDVAERCKKVEPSAQTYQRATEEQRLRLFRGGSGLPDVGLSTPCSRDLRKKLDGYDLDISEAELEVLDRLATV</sequence>
<keyword evidence="3" id="KW-0547">Nucleotide-binding</keyword>
<name>A0AAD5VJT5_9AGAR</name>
<keyword evidence="4" id="KW-0418">Kinase</keyword>
<dbReference type="PROSITE" id="PS00108">
    <property type="entry name" value="PROTEIN_KINASE_ST"/>
    <property type="match status" value="1"/>
</dbReference>
<evidence type="ECO:0000256" key="1">
    <source>
        <dbReference type="ARBA" id="ARBA00008171"/>
    </source>
</evidence>
<dbReference type="Gene3D" id="1.10.510.10">
    <property type="entry name" value="Transferase(Phosphotransferase) domain 1"/>
    <property type="match status" value="1"/>
</dbReference>
<dbReference type="InterPro" id="IPR000719">
    <property type="entry name" value="Prot_kinase_dom"/>
</dbReference>
<feature type="compositionally biased region" description="Low complexity" evidence="6">
    <location>
        <begin position="334"/>
        <end position="350"/>
    </location>
</feature>
<accession>A0AAD5VJT5</accession>
<reference evidence="8" key="1">
    <citation type="submission" date="2022-07" db="EMBL/GenBank/DDBJ databases">
        <title>Genome Sequence of Leucocoprinus birnbaumii.</title>
        <authorList>
            <person name="Buettner E."/>
        </authorList>
    </citation>
    <scope>NUCLEOTIDE SEQUENCE</scope>
    <source>
        <strain evidence="8">VT141</strain>
    </source>
</reference>
<evidence type="ECO:0000256" key="6">
    <source>
        <dbReference type="SAM" id="MobiDB-lite"/>
    </source>
</evidence>
<evidence type="ECO:0000256" key="4">
    <source>
        <dbReference type="ARBA" id="ARBA00022777"/>
    </source>
</evidence>
<dbReference type="InterPro" id="IPR001245">
    <property type="entry name" value="Ser-Thr/Tyr_kinase_cat_dom"/>
</dbReference>
<dbReference type="AlphaFoldDB" id="A0AAD5VJT5"/>